<keyword evidence="6" id="KW-0808">Transferase</keyword>
<evidence type="ECO:0000256" key="6">
    <source>
        <dbReference type="ARBA" id="ARBA00022679"/>
    </source>
</evidence>
<accession>A0A7W4YDT7</accession>
<dbReference type="AlphaFoldDB" id="A0A7W4YDT7"/>
<protein>
    <recommendedName>
        <fullName evidence="5">Phosphocarrier protein HPr</fullName>
        <ecNumber evidence="4">2.7.1.121</ecNumber>
    </recommendedName>
</protein>
<evidence type="ECO:0000313" key="11">
    <source>
        <dbReference type="EMBL" id="MBB2924997.1"/>
    </source>
</evidence>
<dbReference type="Proteomes" id="UP000518206">
    <property type="component" value="Unassembled WGS sequence"/>
</dbReference>
<evidence type="ECO:0000256" key="4">
    <source>
        <dbReference type="ARBA" id="ARBA00012095"/>
    </source>
</evidence>
<sequence>MSAPGADSTGSGAPGSDRAASDPVATDRAASDPAGAVRVGLVLVSHSALLAQGAVELARQMAPDVPLLAAGGDGHGGLGTSYDDVERAVAEATHAGRSAVVLVDLGSALLTTESVLELADEDVAARVRVADAPFVEGAVAAAVRAQTGGSADEVLAAAESAPVGRGRVGDAAPVLPRGAQEPRAHLTAEVTLRNALGLHARPAAVLARLVGGFEAVVTVDGVNAASVLELMKLGVTGGQSVTVTASGPQARAALDALVAAVEGGFGEV</sequence>
<comment type="caution">
    <text evidence="11">The sequence shown here is derived from an EMBL/GenBank/DDBJ whole genome shotgun (WGS) entry which is preliminary data.</text>
</comment>
<dbReference type="Pfam" id="PF00381">
    <property type="entry name" value="PTS-HPr"/>
    <property type="match status" value="1"/>
</dbReference>
<dbReference type="SUPFAM" id="SSF55594">
    <property type="entry name" value="HPr-like"/>
    <property type="match status" value="1"/>
</dbReference>
<comment type="subunit">
    <text evidence="7">Homodimer. The dihydroxyacetone kinase complex is composed of a homodimer of DhaM, a homodimer of DhaK and the subunit DhaL.</text>
</comment>
<proteinExistence type="predicted"/>
<evidence type="ECO:0000256" key="1">
    <source>
        <dbReference type="ARBA" id="ARBA00001113"/>
    </source>
</evidence>
<feature type="domain" description="PTS EIIA type-4" evidence="9">
    <location>
        <begin position="38"/>
        <end position="168"/>
    </location>
</feature>
<dbReference type="NCBIfam" id="TIGR02364">
    <property type="entry name" value="dha_pts"/>
    <property type="match status" value="1"/>
</dbReference>
<evidence type="ECO:0000256" key="3">
    <source>
        <dbReference type="ARBA" id="ARBA00003681"/>
    </source>
</evidence>
<comment type="function">
    <text evidence="3">General (non sugar-specific) component of the phosphoenolpyruvate-dependent sugar phosphotransferase system (sugar PTS). This major carbohydrate active-transport system catalyzes the phosphorylation of incoming sugar substrates concomitantly with their translocation across the cell membrane. The phosphoryl group from phosphoenolpyruvate (PEP) is transferred to the phosphoryl carrier protein HPr by enzyme I. Phospho-HPr then transfers it to the PTS EIIA domain.</text>
</comment>
<dbReference type="PROSITE" id="PS51096">
    <property type="entry name" value="PTS_EIIA_TYPE_4"/>
    <property type="match status" value="1"/>
</dbReference>
<feature type="domain" description="HPr" evidence="10">
    <location>
        <begin position="185"/>
        <end position="268"/>
    </location>
</feature>
<dbReference type="InterPro" id="IPR012844">
    <property type="entry name" value="DhaM_N"/>
</dbReference>
<dbReference type="CDD" id="cd00367">
    <property type="entry name" value="PTS-HPr_like"/>
    <property type="match status" value="1"/>
</dbReference>
<dbReference type="InterPro" id="IPR039643">
    <property type="entry name" value="DhaM"/>
</dbReference>
<dbReference type="InterPro" id="IPR001020">
    <property type="entry name" value="PTS_HPr_His_P_site"/>
</dbReference>
<dbReference type="GO" id="GO:0016020">
    <property type="term" value="C:membrane"/>
    <property type="evidence" value="ECO:0007669"/>
    <property type="project" value="InterPro"/>
</dbReference>
<dbReference type="InterPro" id="IPR035895">
    <property type="entry name" value="HPr-like_sf"/>
</dbReference>
<evidence type="ECO:0000313" key="12">
    <source>
        <dbReference type="Proteomes" id="UP000518206"/>
    </source>
</evidence>
<dbReference type="Gene3D" id="3.40.50.510">
    <property type="entry name" value="Phosphotransferase system, mannose-type IIA component"/>
    <property type="match status" value="1"/>
</dbReference>
<evidence type="ECO:0000259" key="9">
    <source>
        <dbReference type="PROSITE" id="PS51096"/>
    </source>
</evidence>
<evidence type="ECO:0000259" key="10">
    <source>
        <dbReference type="PROSITE" id="PS51350"/>
    </source>
</evidence>
<evidence type="ECO:0000256" key="8">
    <source>
        <dbReference type="SAM" id="MobiDB-lite"/>
    </source>
</evidence>
<dbReference type="InterPro" id="IPR004701">
    <property type="entry name" value="PTS_EIIA_man-typ"/>
</dbReference>
<reference evidence="11 12" key="1">
    <citation type="submission" date="2020-08" db="EMBL/GenBank/DDBJ databases">
        <title>The Agave Microbiome: Exploring the role of microbial communities in plant adaptations to desert environments.</title>
        <authorList>
            <person name="Partida-Martinez L.P."/>
        </authorList>
    </citation>
    <scope>NUCLEOTIDE SEQUENCE [LARGE SCALE GENOMIC DNA]</scope>
    <source>
        <strain evidence="11 12">RAS26</strain>
    </source>
</reference>
<dbReference type="InterPro" id="IPR036662">
    <property type="entry name" value="PTS_EIIA_man-typ_sf"/>
</dbReference>
<feature type="region of interest" description="Disordered" evidence="8">
    <location>
        <begin position="1"/>
        <end position="31"/>
    </location>
</feature>
<dbReference type="PANTHER" id="PTHR38594">
    <property type="entry name" value="PEP-DEPENDENT DIHYDROXYACETONE KINASE, PHOSPHORYL DONOR SUBUNIT DHAM"/>
    <property type="match status" value="1"/>
</dbReference>
<name>A0A7W4YDT7_9CELL</name>
<organism evidence="11 12">
    <name type="scientific">Cellulomonas cellasea</name>
    <dbReference type="NCBI Taxonomy" id="43670"/>
    <lineage>
        <taxon>Bacteria</taxon>
        <taxon>Bacillati</taxon>
        <taxon>Actinomycetota</taxon>
        <taxon>Actinomycetes</taxon>
        <taxon>Micrococcales</taxon>
        <taxon>Cellulomonadaceae</taxon>
        <taxon>Cellulomonas</taxon>
    </lineage>
</organism>
<dbReference type="EC" id="2.7.1.121" evidence="4"/>
<dbReference type="InterPro" id="IPR000032">
    <property type="entry name" value="HPr-like"/>
</dbReference>
<evidence type="ECO:0000256" key="5">
    <source>
        <dbReference type="ARBA" id="ARBA00020422"/>
    </source>
</evidence>
<dbReference type="Gene3D" id="3.30.1340.10">
    <property type="entry name" value="HPr-like"/>
    <property type="match status" value="1"/>
</dbReference>
<comment type="function">
    <text evidence="2">Component of the dihydroxyacetone kinase complex, which is responsible for the phosphoenolpyruvate (PEP)-dependent phosphorylation of dihydroxyacetone. DhaM serves as the phosphoryl donor. Is phosphorylated by phosphoenolpyruvate in an EI- and HPr-dependent reaction, and a phosphorelay system on histidine residues finally leads to phosphoryl transfer to DhaL and dihydroxyacetone.</text>
</comment>
<dbReference type="PROSITE" id="PS51350">
    <property type="entry name" value="PTS_HPR_DOM"/>
    <property type="match status" value="1"/>
</dbReference>
<evidence type="ECO:0000256" key="7">
    <source>
        <dbReference type="ARBA" id="ARBA00046577"/>
    </source>
</evidence>
<dbReference type="PANTHER" id="PTHR38594:SF1">
    <property type="entry name" value="PEP-DEPENDENT DIHYDROXYACETONE KINASE, PHOSPHORYL DONOR SUBUNIT DHAM"/>
    <property type="match status" value="1"/>
</dbReference>
<dbReference type="GO" id="GO:0009401">
    <property type="term" value="P:phosphoenolpyruvate-dependent sugar phosphotransferase system"/>
    <property type="evidence" value="ECO:0007669"/>
    <property type="project" value="InterPro"/>
</dbReference>
<dbReference type="EMBL" id="JACHVX010000007">
    <property type="protein sequence ID" value="MBB2924997.1"/>
    <property type="molecule type" value="Genomic_DNA"/>
</dbReference>
<gene>
    <name evidence="11" type="ORF">FHR80_003935</name>
</gene>
<dbReference type="PRINTS" id="PR00107">
    <property type="entry name" value="PHOSPHOCPHPR"/>
</dbReference>
<evidence type="ECO:0000256" key="2">
    <source>
        <dbReference type="ARBA" id="ARBA00002788"/>
    </source>
</evidence>
<dbReference type="GO" id="GO:0047324">
    <property type="term" value="F:phosphoenolpyruvate-glycerone phosphotransferase activity"/>
    <property type="evidence" value="ECO:0007669"/>
    <property type="project" value="UniProtKB-EC"/>
</dbReference>
<dbReference type="GO" id="GO:0019563">
    <property type="term" value="P:glycerol catabolic process"/>
    <property type="evidence" value="ECO:0007669"/>
    <property type="project" value="InterPro"/>
</dbReference>
<dbReference type="SUPFAM" id="SSF53062">
    <property type="entry name" value="PTS system fructose IIA component-like"/>
    <property type="match status" value="1"/>
</dbReference>
<reference evidence="11 12" key="2">
    <citation type="submission" date="2020-08" db="EMBL/GenBank/DDBJ databases">
        <authorList>
            <person name="Partida-Martinez L."/>
            <person name="Huntemann M."/>
            <person name="Clum A."/>
            <person name="Wang J."/>
            <person name="Palaniappan K."/>
            <person name="Ritter S."/>
            <person name="Chen I.-M."/>
            <person name="Stamatis D."/>
            <person name="Reddy T."/>
            <person name="O'Malley R."/>
            <person name="Daum C."/>
            <person name="Shapiro N."/>
            <person name="Ivanova N."/>
            <person name="Kyrpides N."/>
            <person name="Woyke T."/>
        </authorList>
    </citation>
    <scope>NUCLEOTIDE SEQUENCE [LARGE SCALE GENOMIC DNA]</scope>
    <source>
        <strain evidence="11 12">RAS26</strain>
    </source>
</reference>
<comment type="catalytic activity">
    <reaction evidence="1">
        <text>dihydroxyacetone + phosphoenolpyruvate = dihydroxyacetone phosphate + pyruvate</text>
        <dbReference type="Rhea" id="RHEA:18381"/>
        <dbReference type="ChEBI" id="CHEBI:15361"/>
        <dbReference type="ChEBI" id="CHEBI:16016"/>
        <dbReference type="ChEBI" id="CHEBI:57642"/>
        <dbReference type="ChEBI" id="CHEBI:58702"/>
        <dbReference type="EC" id="2.7.1.121"/>
    </reaction>
</comment>
<dbReference type="Pfam" id="PF03610">
    <property type="entry name" value="EIIA-man"/>
    <property type="match status" value="1"/>
</dbReference>
<dbReference type="NCBIfam" id="TIGR01003">
    <property type="entry name" value="PTS_HPr_family"/>
    <property type="match status" value="1"/>
</dbReference>
<dbReference type="PROSITE" id="PS00369">
    <property type="entry name" value="PTS_HPR_HIS"/>
    <property type="match status" value="1"/>
</dbReference>